<feature type="compositionally biased region" description="Basic and acidic residues" evidence="3">
    <location>
        <begin position="296"/>
        <end position="311"/>
    </location>
</feature>
<feature type="domain" description="SAP" evidence="5">
    <location>
        <begin position="15"/>
        <end position="49"/>
    </location>
</feature>
<feature type="region of interest" description="Disordered" evidence="3">
    <location>
        <begin position="1014"/>
        <end position="1087"/>
    </location>
</feature>
<dbReference type="InterPro" id="IPR000504">
    <property type="entry name" value="RRM_dom"/>
</dbReference>
<feature type="region of interest" description="Disordered" evidence="3">
    <location>
        <begin position="90"/>
        <end position="416"/>
    </location>
</feature>
<dbReference type="Pfam" id="PF16294">
    <property type="entry name" value="RSB_motif"/>
    <property type="match status" value="1"/>
</dbReference>
<dbReference type="PANTHER" id="PTHR46589:SF1">
    <property type="entry name" value="APOPTOTIC CHROMATIN CONDENSATION INDUCER IN THE NUCLEUS"/>
    <property type="match status" value="1"/>
</dbReference>
<feature type="compositionally biased region" description="Basic and acidic residues" evidence="3">
    <location>
        <begin position="1014"/>
        <end position="1053"/>
    </location>
</feature>
<feature type="compositionally biased region" description="Acidic residues" evidence="3">
    <location>
        <begin position="580"/>
        <end position="590"/>
    </location>
</feature>
<sequence>MADRSRELCVGGKPISSLRVVDLKVELEKRSLPKSGSKKDLLERLRLHLQLEEDREAALKDEEHVPNLSLCNETENDFIREYLAAQQARFQVQREAKKQFEDKKRESEASAEETTQDEDEQPTELSPSKKSPRKTLRPHHKSALEFQTPDSLPYSTPPLDKRDEETASHDDDDDEASSRTPLARKHKLLKYVEQPQQSSKLPQPGKSDLTTGTQFSMRDHVDKFQSGSGSSEQRRDPPPSSLYGEAINLKVEKKEESPPAKKDERRVLRGRSGGSATPAEVPKVEEQIFPRLVEVWSEKDRKEVETKKEEEPVVVIKTPEKQKQKEEAPPVQTSISPPALAEKPKLQEITPPATEVETISPQRTTRGSPKKLEKEKPQPVVADAKPVDVEKEQATPTKVEEPAVTVLPPPPPLEKMGTKVVKVHEEAAATPVLTPAPAVKKEEVIKATAAASVQATNPVPEPTVAEVIEQKKVESTPPKPVVVEEKSVQPPTLLQKVSPQKTTPAVVEQEQPMDQTSPIKISTTPTKKPSLIESPKSNEKAKSTMAIDHERSPLVKPEIQEKTALKVTEVSSPVKVVQEQPEDNEEDELQVESGENLIDDSLKITGDDDEDSKNDRSRSSSRSRSTSRSSIDTGRARNEKNTSPSQNHQEKISEPSGVDVAPKTEAVRKWKVRKQSTGAEPEQGDNAAPRKRRWGTSQLLPNKKPALVISTDSLKTIVPDAKPLSAEEVRLGSPNFQPSAKSSSNQENEEEETTHSSTKSDKVESVRRVAVEVAEAVTSAKPEVVLAAAAPLLEATSPAQQPRACVLHVSNLVRPFTIPQLKELLARTGHLIDGKFWIDKVKSSCLIQYETEEEAEETRAALHGIHWPTSNPKTLVVDYSTSEELEIRLSGKDTSAPPIAKVEPTVRTAAAAAVQSIEARRGDKASGVREWDMGKVGESAADRRELATTKDAHHSGDEEPTKTKDEVPAKLLDDLFRKTKATPSIYWLPLTAAQIAEKESMRRQRLVERETRLRENQQRRDEELQQRQREREKQREADRERQRAREKERERQRTTRKRSRSRSSSSSSSDRSSPNKRRTSKTPPRRR</sequence>
<feature type="region of interest" description="Disordered" evidence="3">
    <location>
        <begin position="469"/>
        <end position="705"/>
    </location>
</feature>
<dbReference type="GO" id="GO:0003723">
    <property type="term" value="F:RNA binding"/>
    <property type="evidence" value="ECO:0007669"/>
    <property type="project" value="UniProtKB-UniRule"/>
</dbReference>
<accession>A0A4Y7LP68</accession>
<feature type="compositionally biased region" description="Low complexity" evidence="3">
    <location>
        <begin position="620"/>
        <end position="630"/>
    </location>
</feature>
<dbReference type="SMART" id="SM00513">
    <property type="entry name" value="SAP"/>
    <property type="match status" value="1"/>
</dbReference>
<feature type="compositionally biased region" description="Basic residues" evidence="3">
    <location>
        <begin position="130"/>
        <end position="141"/>
    </location>
</feature>
<dbReference type="InterPro" id="IPR036361">
    <property type="entry name" value="SAP_dom_sf"/>
</dbReference>
<dbReference type="InterPro" id="IPR034257">
    <property type="entry name" value="Acinus_RRM"/>
</dbReference>
<dbReference type="AlphaFoldDB" id="A0A4Y7LP68"/>
<evidence type="ECO:0000256" key="3">
    <source>
        <dbReference type="SAM" id="MobiDB-lite"/>
    </source>
</evidence>
<dbReference type="PROSITE" id="PS50102">
    <property type="entry name" value="RRM"/>
    <property type="match status" value="1"/>
</dbReference>
<feature type="compositionally biased region" description="Low complexity" evidence="3">
    <location>
        <begin position="1062"/>
        <end position="1072"/>
    </location>
</feature>
<feature type="region of interest" description="Disordered" evidence="3">
    <location>
        <begin position="922"/>
        <end position="966"/>
    </location>
</feature>
<dbReference type="GO" id="GO:0071011">
    <property type="term" value="C:precatalytic spliceosome"/>
    <property type="evidence" value="ECO:0007669"/>
    <property type="project" value="TreeGrafter"/>
</dbReference>
<keyword evidence="1 2" id="KW-0694">RNA-binding</keyword>
<dbReference type="PROSITE" id="PS50800">
    <property type="entry name" value="SAP"/>
    <property type="match status" value="1"/>
</dbReference>
<feature type="compositionally biased region" description="Basic and acidic residues" evidence="3">
    <location>
        <begin position="385"/>
        <end position="401"/>
    </location>
</feature>
<dbReference type="InterPro" id="IPR003034">
    <property type="entry name" value="SAP_dom"/>
</dbReference>
<dbReference type="InterPro" id="IPR032552">
    <property type="entry name" value="RSB_motif"/>
</dbReference>
<protein>
    <submittedName>
        <fullName evidence="6">EOG090X0F73</fullName>
    </submittedName>
</protein>
<reference evidence="6" key="1">
    <citation type="submission" date="2018-08" db="EMBL/GenBank/DDBJ databases">
        <authorList>
            <person name="Cornetti L."/>
        </authorList>
    </citation>
    <scope>NUCLEOTIDE SEQUENCE</scope>
    <source>
        <strain evidence="6">FI-BAL1-1</strain>
    </source>
</reference>
<dbReference type="InterPro" id="IPR035979">
    <property type="entry name" value="RBD_domain_sf"/>
</dbReference>
<feature type="compositionally biased region" description="Basic and acidic residues" evidence="3">
    <location>
        <begin position="318"/>
        <end position="328"/>
    </location>
</feature>
<feature type="domain" description="RRM" evidence="4">
    <location>
        <begin position="805"/>
        <end position="882"/>
    </location>
</feature>
<dbReference type="CDD" id="cd12432">
    <property type="entry name" value="RRM_ACINU"/>
    <property type="match status" value="1"/>
</dbReference>
<gene>
    <name evidence="6" type="primary">EOG090X0F73</name>
</gene>
<feature type="region of interest" description="Disordered" evidence="3">
    <location>
        <begin position="728"/>
        <end position="764"/>
    </location>
</feature>
<proteinExistence type="evidence at transcript level"/>
<evidence type="ECO:0000256" key="1">
    <source>
        <dbReference type="ARBA" id="ARBA00022884"/>
    </source>
</evidence>
<feature type="compositionally biased region" description="Basic residues" evidence="3">
    <location>
        <begin position="1074"/>
        <end position="1087"/>
    </location>
</feature>
<dbReference type="Pfam" id="PF02037">
    <property type="entry name" value="SAP"/>
    <property type="match status" value="1"/>
</dbReference>
<name>A0A4Y7LP68_9CRUS</name>
<dbReference type="Gene3D" id="3.30.70.330">
    <property type="match status" value="1"/>
</dbReference>
<dbReference type="SUPFAM" id="SSF54928">
    <property type="entry name" value="RNA-binding domain, RBD"/>
    <property type="match status" value="1"/>
</dbReference>
<dbReference type="EMBL" id="LR000487">
    <property type="protein sequence ID" value="SVE70106.1"/>
    <property type="molecule type" value="mRNA"/>
</dbReference>
<dbReference type="InterPro" id="IPR052793">
    <property type="entry name" value="EJC-associated_protein"/>
</dbReference>
<feature type="compositionally biased region" description="Basic and acidic residues" evidence="3">
    <location>
        <begin position="536"/>
        <end position="564"/>
    </location>
</feature>
<evidence type="ECO:0000256" key="2">
    <source>
        <dbReference type="PROSITE-ProRule" id="PRU00176"/>
    </source>
</evidence>
<evidence type="ECO:0000259" key="4">
    <source>
        <dbReference type="PROSITE" id="PS50102"/>
    </source>
</evidence>
<feature type="compositionally biased region" description="Basic and acidic residues" evidence="3">
    <location>
        <begin position="159"/>
        <end position="169"/>
    </location>
</feature>
<dbReference type="GO" id="GO:0061574">
    <property type="term" value="C:ASAP complex"/>
    <property type="evidence" value="ECO:0007669"/>
    <property type="project" value="TreeGrafter"/>
</dbReference>
<dbReference type="SUPFAM" id="SSF68906">
    <property type="entry name" value="SAP domain"/>
    <property type="match status" value="1"/>
</dbReference>
<feature type="compositionally biased region" description="Basic and acidic residues" evidence="3">
    <location>
        <begin position="92"/>
        <end position="108"/>
    </location>
</feature>
<dbReference type="InterPro" id="IPR012677">
    <property type="entry name" value="Nucleotide-bd_a/b_plait_sf"/>
</dbReference>
<evidence type="ECO:0000259" key="5">
    <source>
        <dbReference type="PROSITE" id="PS50800"/>
    </source>
</evidence>
<feature type="compositionally biased region" description="Polar residues" evidence="3">
    <location>
        <begin position="512"/>
        <end position="527"/>
    </location>
</feature>
<feature type="compositionally biased region" description="Basic and acidic residues" evidence="3">
    <location>
        <begin position="250"/>
        <end position="267"/>
    </location>
</feature>
<evidence type="ECO:0000313" key="6">
    <source>
        <dbReference type="EMBL" id="SVE70106.1"/>
    </source>
</evidence>
<organism evidence="6">
    <name type="scientific">Eubosmina coregoni</name>
    <dbReference type="NCBI Taxonomy" id="186181"/>
    <lineage>
        <taxon>Eukaryota</taxon>
        <taxon>Metazoa</taxon>
        <taxon>Ecdysozoa</taxon>
        <taxon>Arthropoda</taxon>
        <taxon>Crustacea</taxon>
        <taxon>Branchiopoda</taxon>
        <taxon>Diplostraca</taxon>
        <taxon>Cladocera</taxon>
        <taxon>Anomopoda</taxon>
        <taxon>Bosminidae</taxon>
        <taxon>Eubosmina</taxon>
    </lineage>
</organism>
<dbReference type="Gene3D" id="1.10.720.30">
    <property type="entry name" value="SAP domain"/>
    <property type="match status" value="1"/>
</dbReference>
<dbReference type="GO" id="GO:0008380">
    <property type="term" value="P:RNA splicing"/>
    <property type="evidence" value="ECO:0007669"/>
    <property type="project" value="TreeGrafter"/>
</dbReference>
<feature type="compositionally biased region" description="Polar residues" evidence="3">
    <location>
        <begin position="357"/>
        <end position="367"/>
    </location>
</feature>
<dbReference type="PANTHER" id="PTHR46589">
    <property type="entry name" value="APOPTOTIC CHROMATIN CONDENSATION INDUCER IN THE NUCLEUS"/>
    <property type="match status" value="1"/>
</dbReference>
<feature type="compositionally biased region" description="Acidic residues" evidence="3">
    <location>
        <begin position="109"/>
        <end position="122"/>
    </location>
</feature>